<proteinExistence type="predicted"/>
<dbReference type="InterPro" id="IPR006542">
    <property type="entry name" value="DUF1093"/>
</dbReference>
<keyword evidence="2" id="KW-1185">Reference proteome</keyword>
<name>A0ABX9KZT4_9BACI</name>
<dbReference type="SUPFAM" id="SSF159121">
    <property type="entry name" value="BC4932-like"/>
    <property type="match status" value="1"/>
</dbReference>
<dbReference type="RefSeq" id="WP_080743693.1">
    <property type="nucleotide sequence ID" value="NZ_JMQC01000008.1"/>
</dbReference>
<comment type="caution">
    <text evidence="1">The sequence shown here is derived from an EMBL/GenBank/DDBJ whole genome shotgun (WGS) entry which is preliminary data.</text>
</comment>
<sequence>MGTDKYYVRITTDGKEGIAKSIDDELIRKEFKSKLSEFNEENTEKTLEFKANKNLLKDAFLCIYYSKEKDVKS</sequence>
<dbReference type="InterPro" id="IPR036166">
    <property type="entry name" value="YxeA-like_sf"/>
</dbReference>
<evidence type="ECO:0000313" key="2">
    <source>
        <dbReference type="Proteomes" id="UP000264294"/>
    </source>
</evidence>
<dbReference type="Gene3D" id="2.40.50.480">
    <property type="match status" value="1"/>
</dbReference>
<organism evidence="1 2">
    <name type="scientific">Bacillus clarus</name>
    <dbReference type="NCBI Taxonomy" id="2338372"/>
    <lineage>
        <taxon>Bacteria</taxon>
        <taxon>Bacillati</taxon>
        <taxon>Bacillota</taxon>
        <taxon>Bacilli</taxon>
        <taxon>Bacillales</taxon>
        <taxon>Bacillaceae</taxon>
        <taxon>Bacillus</taxon>
        <taxon>Bacillus cereus group</taxon>
    </lineage>
</organism>
<dbReference type="Proteomes" id="UP000264294">
    <property type="component" value="Unassembled WGS sequence"/>
</dbReference>
<reference evidence="1 2" key="1">
    <citation type="submission" date="2018-08" db="EMBL/GenBank/DDBJ databases">
        <title>Bacillus clarus sp. nov. strain PS00077A.</title>
        <authorList>
            <person name="Mendez Acevedo M."/>
            <person name="Carroll L."/>
            <person name="Mukherjee M."/>
            <person name="Wiedmann M."/>
            <person name="Kovac J."/>
        </authorList>
    </citation>
    <scope>NUCLEOTIDE SEQUENCE [LARGE SCALE GENOMIC DNA]</scope>
    <source>
        <strain evidence="1 2">PS00077A</strain>
    </source>
</reference>
<protein>
    <submittedName>
        <fullName evidence="1">DUF1093 domain-containing protein</fullName>
    </submittedName>
</protein>
<dbReference type="EMBL" id="QVOD01000004">
    <property type="protein sequence ID" value="RFT68013.1"/>
    <property type="molecule type" value="Genomic_DNA"/>
</dbReference>
<gene>
    <name evidence="1" type="ORF">D0U04_05170</name>
</gene>
<dbReference type="Pfam" id="PF06486">
    <property type="entry name" value="DUF1093"/>
    <property type="match status" value="1"/>
</dbReference>
<accession>A0ABX9KZT4</accession>
<evidence type="ECO:0000313" key="1">
    <source>
        <dbReference type="EMBL" id="RFT68013.1"/>
    </source>
</evidence>